<protein>
    <submittedName>
        <fullName evidence="1">Uncharacterized protein</fullName>
    </submittedName>
</protein>
<evidence type="ECO:0000313" key="1">
    <source>
        <dbReference type="EMBL" id="EUA69058.1"/>
    </source>
</evidence>
<comment type="caution">
    <text evidence="1">The sequence shown here is derived from an EMBL/GenBank/DDBJ whole genome shotgun (WGS) entry which is preliminary data.</text>
</comment>
<proteinExistence type="predicted"/>
<sequence length="39" mass="4141">MQADTVVALRCRQKLALRPHALNYPPAPDCSAVFSAASA</sequence>
<gene>
    <name evidence="1" type="ORF">I553_2246</name>
</gene>
<dbReference type="PATRIC" id="fig|1299334.3.peg.1735"/>
<reference evidence="1" key="1">
    <citation type="submission" date="2014-01" db="EMBL/GenBank/DDBJ databases">
        <authorList>
            <person name="Brown-Elliot B."/>
            <person name="Wallace R."/>
            <person name="Lenaerts A."/>
            <person name="Ordway D."/>
            <person name="DeGroote M.A."/>
            <person name="Parker T."/>
            <person name="Sizemore C."/>
            <person name="Tallon L.J."/>
            <person name="Sadzewicz L.K."/>
            <person name="Sengamalay N."/>
            <person name="Fraser C.M."/>
            <person name="Hine E."/>
            <person name="Shefchek K.A."/>
            <person name="Das S.P."/>
            <person name="Tettelin H."/>
        </authorList>
    </citation>
    <scope>NUCLEOTIDE SEQUENCE [LARGE SCALE GENOMIC DNA]</scope>
    <source>
        <strain evidence="1">4042</strain>
    </source>
</reference>
<dbReference type="EMBL" id="JAOB01000013">
    <property type="protein sequence ID" value="EUA69058.1"/>
    <property type="molecule type" value="Genomic_DNA"/>
</dbReference>
<name>X8DMV8_MYCXE</name>
<organism evidence="1">
    <name type="scientific">Mycobacterium xenopi 4042</name>
    <dbReference type="NCBI Taxonomy" id="1299334"/>
    <lineage>
        <taxon>Bacteria</taxon>
        <taxon>Bacillati</taxon>
        <taxon>Actinomycetota</taxon>
        <taxon>Actinomycetes</taxon>
        <taxon>Mycobacteriales</taxon>
        <taxon>Mycobacteriaceae</taxon>
        <taxon>Mycobacterium</taxon>
    </lineage>
</organism>
<dbReference type="AlphaFoldDB" id="X8DMV8"/>
<accession>X8DMV8</accession>